<sequence>MLLWGLSPGMTLKREYESYNGKPAGSEHTLQAITVPAYANVQGVTALEACTLQDGILVLAYPTCPYCRNLMPELLDAAEATDTSLYYCTLDKYRDVYTYDAAAGVPVLTTPAGEGYPELLVWLDEYTVDYTVTDSEGNALPVGEKRLGAPTIVQVRDGVPTSAWKLTSVADADYPDDKYTRWNAETQDKVYNSLYHYFV</sequence>
<dbReference type="InterPro" id="IPR036249">
    <property type="entry name" value="Thioredoxin-like_sf"/>
</dbReference>
<name>K1UHL0_9ZZZZ</name>
<feature type="non-terminal residue" evidence="1">
    <location>
        <position position="199"/>
    </location>
</feature>
<dbReference type="SUPFAM" id="SSF52833">
    <property type="entry name" value="Thioredoxin-like"/>
    <property type="match status" value="1"/>
</dbReference>
<protein>
    <recommendedName>
        <fullName evidence="2">Thioredoxin domain-containing protein</fullName>
    </recommendedName>
</protein>
<evidence type="ECO:0008006" key="2">
    <source>
        <dbReference type="Google" id="ProtNLM"/>
    </source>
</evidence>
<reference evidence="1" key="1">
    <citation type="journal article" date="2013" name="Environ. Microbiol.">
        <title>Microbiota from the distal guts of lean and obese adolescents exhibit partial functional redundancy besides clear differences in community structure.</title>
        <authorList>
            <person name="Ferrer M."/>
            <person name="Ruiz A."/>
            <person name="Lanza F."/>
            <person name="Haange S.B."/>
            <person name="Oberbach A."/>
            <person name="Till H."/>
            <person name="Bargiela R."/>
            <person name="Campoy C."/>
            <person name="Segura M.T."/>
            <person name="Richter M."/>
            <person name="von Bergen M."/>
            <person name="Seifert J."/>
            <person name="Suarez A."/>
        </authorList>
    </citation>
    <scope>NUCLEOTIDE SEQUENCE</scope>
</reference>
<gene>
    <name evidence="1" type="ORF">OBE_03621</name>
</gene>
<comment type="caution">
    <text evidence="1">The sequence shown here is derived from an EMBL/GenBank/DDBJ whole genome shotgun (WGS) entry which is preliminary data.</text>
</comment>
<evidence type="ECO:0000313" key="1">
    <source>
        <dbReference type="EMBL" id="EKC70976.1"/>
    </source>
</evidence>
<dbReference type="Gene3D" id="3.40.30.10">
    <property type="entry name" value="Glutaredoxin"/>
    <property type="match status" value="1"/>
</dbReference>
<dbReference type="AlphaFoldDB" id="K1UHL0"/>
<accession>K1UHL0</accession>
<dbReference type="EMBL" id="AJWZ01002433">
    <property type="protein sequence ID" value="EKC70976.1"/>
    <property type="molecule type" value="Genomic_DNA"/>
</dbReference>
<organism evidence="1">
    <name type="scientific">human gut metagenome</name>
    <dbReference type="NCBI Taxonomy" id="408170"/>
    <lineage>
        <taxon>unclassified sequences</taxon>
        <taxon>metagenomes</taxon>
        <taxon>organismal metagenomes</taxon>
    </lineage>
</organism>
<proteinExistence type="predicted"/>